<evidence type="ECO:0000256" key="3">
    <source>
        <dbReference type="ARBA" id="ARBA00022741"/>
    </source>
</evidence>
<keyword evidence="8" id="KW-0238">DNA-binding</keyword>
<dbReference type="EC" id="3.1.-.-" evidence="12"/>
<dbReference type="AlphaFoldDB" id="A0A5J4S8W1"/>
<dbReference type="GO" id="GO:0003677">
    <property type="term" value="F:DNA binding"/>
    <property type="evidence" value="ECO:0007669"/>
    <property type="project" value="UniProtKB-KW"/>
</dbReference>
<keyword evidence="4 12" id="KW-0255">Endonuclease</keyword>
<feature type="domain" description="Smr" evidence="10">
    <location>
        <begin position="196"/>
        <end position="271"/>
    </location>
</feature>
<comment type="caution">
    <text evidence="12">The sequence shown here is derived from an EMBL/GenBank/DDBJ whole genome shotgun (WGS) entry which is preliminary data.</text>
</comment>
<reference evidence="12" key="1">
    <citation type="submission" date="2019-03" db="EMBL/GenBank/DDBJ databases">
        <title>Single cell metagenomics reveals metabolic interactions within the superorganism composed of flagellate Streblomastix strix and complex community of Bacteroidetes bacteria on its surface.</title>
        <authorList>
            <person name="Treitli S.C."/>
            <person name="Kolisko M."/>
            <person name="Husnik F."/>
            <person name="Keeling P."/>
            <person name="Hampl V."/>
        </authorList>
    </citation>
    <scope>NUCLEOTIDE SEQUENCE</scope>
    <source>
        <strain evidence="12">STM</strain>
    </source>
</reference>
<evidence type="ECO:0000256" key="5">
    <source>
        <dbReference type="ARBA" id="ARBA00022801"/>
    </source>
</evidence>
<dbReference type="FunFam" id="3.30.1370.110:FF:000004">
    <property type="entry name" value="Endonuclease MutS2"/>
    <property type="match status" value="1"/>
</dbReference>
<evidence type="ECO:0000256" key="2">
    <source>
        <dbReference type="ARBA" id="ARBA00022730"/>
    </source>
</evidence>
<dbReference type="Pfam" id="PF20297">
    <property type="entry name" value="MSSS"/>
    <property type="match status" value="1"/>
</dbReference>
<evidence type="ECO:0000256" key="1">
    <source>
        <dbReference type="ARBA" id="ARBA00022722"/>
    </source>
</evidence>
<dbReference type="GO" id="GO:0004519">
    <property type="term" value="F:endonuclease activity"/>
    <property type="evidence" value="ECO:0007669"/>
    <property type="project" value="UniProtKB-KW"/>
</dbReference>
<dbReference type="SMART" id="SM00463">
    <property type="entry name" value="SMR"/>
    <property type="match status" value="1"/>
</dbReference>
<evidence type="ECO:0000256" key="4">
    <source>
        <dbReference type="ARBA" id="ARBA00022759"/>
    </source>
</evidence>
<feature type="compositionally biased region" description="Low complexity" evidence="9">
    <location>
        <begin position="104"/>
        <end position="113"/>
    </location>
</feature>
<dbReference type="InterPro" id="IPR002625">
    <property type="entry name" value="Smr_dom"/>
</dbReference>
<feature type="region of interest" description="Disordered" evidence="9">
    <location>
        <begin position="86"/>
        <end position="113"/>
    </location>
</feature>
<keyword evidence="2" id="KW-0699">rRNA-binding</keyword>
<gene>
    <name evidence="11" type="ORF">EZS27_010363</name>
    <name evidence="12" type="ORF">EZS27_010371</name>
</gene>
<evidence type="ECO:0000259" key="10">
    <source>
        <dbReference type="PROSITE" id="PS50828"/>
    </source>
</evidence>
<evidence type="ECO:0000256" key="8">
    <source>
        <dbReference type="ARBA" id="ARBA00023125"/>
    </source>
</evidence>
<evidence type="ECO:0000313" key="11">
    <source>
        <dbReference type="EMBL" id="KAA6341847.1"/>
    </source>
</evidence>
<dbReference type="Gene3D" id="3.30.1370.110">
    <property type="match status" value="1"/>
</dbReference>
<keyword evidence="7" id="KW-0694">RNA-binding</keyword>
<evidence type="ECO:0000256" key="7">
    <source>
        <dbReference type="ARBA" id="ARBA00022884"/>
    </source>
</evidence>
<dbReference type="EMBL" id="SNRY01000361">
    <property type="protein sequence ID" value="KAA6341855.1"/>
    <property type="molecule type" value="Genomic_DNA"/>
</dbReference>
<evidence type="ECO:0000256" key="6">
    <source>
        <dbReference type="ARBA" id="ARBA00022840"/>
    </source>
</evidence>
<dbReference type="GO" id="GO:0016787">
    <property type="term" value="F:hydrolase activity"/>
    <property type="evidence" value="ECO:0007669"/>
    <property type="project" value="UniProtKB-KW"/>
</dbReference>
<dbReference type="SUPFAM" id="SSF160443">
    <property type="entry name" value="SMR domain-like"/>
    <property type="match status" value="1"/>
</dbReference>
<protein>
    <submittedName>
        <fullName evidence="12">Endonuclease MutS2</fullName>
        <ecNumber evidence="12">3.1.-.-</ecNumber>
    </submittedName>
</protein>
<evidence type="ECO:0000256" key="9">
    <source>
        <dbReference type="SAM" id="MobiDB-lite"/>
    </source>
</evidence>
<dbReference type="PROSITE" id="PS50828">
    <property type="entry name" value="SMR"/>
    <property type="match status" value="1"/>
</dbReference>
<accession>A0A5J4S8W1</accession>
<keyword evidence="6" id="KW-0067">ATP-binding</keyword>
<evidence type="ECO:0000313" key="12">
    <source>
        <dbReference type="EMBL" id="KAA6341855.1"/>
    </source>
</evidence>
<keyword evidence="3" id="KW-0547">Nucleotide-binding</keyword>
<name>A0A5J4S8W1_9ZZZZ</name>
<sequence>MEETIARYEAEMEELGKSRKEIIRQAKEEAEHLLQESNARIESTIRTIKETQAEKEKTRLARKELTDFRHSIEDLTLKEQEGKITQKMDKLRQKQEHRKEKKLPPSLSLKTRPTPVIEGNMVRIKGQTSSGKVIEIAGKNAIVIFGNIKTTVKLERLEHIHPSTISPNEIPAKSAFVSTHTQNQMYEKKLEFKQDIDVRGMRGEEALQAITYFIDDAILVGIDRVRILHGTGTGILRTLIHQYLQTVSGIKHFENEHVQLGGAGVTVVDFF</sequence>
<dbReference type="EMBL" id="SNRY01000361">
    <property type="protein sequence ID" value="KAA6341847.1"/>
    <property type="molecule type" value="Genomic_DNA"/>
</dbReference>
<dbReference type="InterPro" id="IPR036063">
    <property type="entry name" value="Smr_dom_sf"/>
</dbReference>
<keyword evidence="5 12" id="KW-0378">Hydrolase</keyword>
<keyword evidence="1" id="KW-0540">Nuclease</keyword>
<proteinExistence type="predicted"/>
<organism evidence="12">
    <name type="scientific">termite gut metagenome</name>
    <dbReference type="NCBI Taxonomy" id="433724"/>
    <lineage>
        <taxon>unclassified sequences</taxon>
        <taxon>metagenomes</taxon>
        <taxon>organismal metagenomes</taxon>
    </lineage>
</organism>
<dbReference type="Pfam" id="PF01713">
    <property type="entry name" value="Smr"/>
    <property type="match status" value="1"/>
</dbReference>
<dbReference type="GO" id="GO:0005524">
    <property type="term" value="F:ATP binding"/>
    <property type="evidence" value="ECO:0007669"/>
    <property type="project" value="UniProtKB-KW"/>
</dbReference>
<feature type="compositionally biased region" description="Basic and acidic residues" evidence="9">
    <location>
        <begin position="86"/>
        <end position="98"/>
    </location>
</feature>
<dbReference type="InterPro" id="IPR046893">
    <property type="entry name" value="MSSS"/>
</dbReference>
<dbReference type="GO" id="GO:0019843">
    <property type="term" value="F:rRNA binding"/>
    <property type="evidence" value="ECO:0007669"/>
    <property type="project" value="UniProtKB-KW"/>
</dbReference>